<comment type="caution">
    <text evidence="3">The sequence shown here is derived from an EMBL/GenBank/DDBJ whole genome shotgun (WGS) entry which is preliminary data.</text>
</comment>
<keyword evidence="4" id="KW-1185">Reference proteome</keyword>
<dbReference type="InterPro" id="IPR000551">
    <property type="entry name" value="MerR-type_HTH_dom"/>
</dbReference>
<evidence type="ECO:0000313" key="4">
    <source>
        <dbReference type="Proteomes" id="UP001595698"/>
    </source>
</evidence>
<dbReference type="PANTHER" id="PTHR30204:SF98">
    <property type="entry name" value="HTH-TYPE TRANSCRIPTIONAL REGULATOR ADHR"/>
    <property type="match status" value="1"/>
</dbReference>
<organism evidence="3 4">
    <name type="scientific">Streptosporangium jomthongense</name>
    <dbReference type="NCBI Taxonomy" id="1193683"/>
    <lineage>
        <taxon>Bacteria</taxon>
        <taxon>Bacillati</taxon>
        <taxon>Actinomycetota</taxon>
        <taxon>Actinomycetes</taxon>
        <taxon>Streptosporangiales</taxon>
        <taxon>Streptosporangiaceae</taxon>
        <taxon>Streptosporangium</taxon>
    </lineage>
</organism>
<dbReference type="RefSeq" id="WP_352008425.1">
    <property type="nucleotide sequence ID" value="NZ_JBHSBC010000014.1"/>
</dbReference>
<reference evidence="4" key="1">
    <citation type="journal article" date="2019" name="Int. J. Syst. Evol. Microbiol.">
        <title>The Global Catalogue of Microorganisms (GCM) 10K type strain sequencing project: providing services to taxonomists for standard genome sequencing and annotation.</title>
        <authorList>
            <consortium name="The Broad Institute Genomics Platform"/>
            <consortium name="The Broad Institute Genome Sequencing Center for Infectious Disease"/>
            <person name="Wu L."/>
            <person name="Ma J."/>
        </authorList>
    </citation>
    <scope>NUCLEOTIDE SEQUENCE [LARGE SCALE GENOMIC DNA]</scope>
    <source>
        <strain evidence="4">TBRC 7912</strain>
    </source>
</reference>
<accession>A0ABV8F0S1</accession>
<dbReference type="Pfam" id="PF13411">
    <property type="entry name" value="MerR_1"/>
    <property type="match status" value="1"/>
</dbReference>
<dbReference type="SMART" id="SM00422">
    <property type="entry name" value="HTH_MERR"/>
    <property type="match status" value="1"/>
</dbReference>
<protein>
    <submittedName>
        <fullName evidence="3">MerR family transcriptional regulator</fullName>
    </submittedName>
</protein>
<dbReference type="EMBL" id="JBHSBC010000014">
    <property type="protein sequence ID" value="MFC3981454.1"/>
    <property type="molecule type" value="Genomic_DNA"/>
</dbReference>
<dbReference type="SUPFAM" id="SSF46955">
    <property type="entry name" value="Putative DNA-binding domain"/>
    <property type="match status" value="1"/>
</dbReference>
<dbReference type="PRINTS" id="PR00040">
    <property type="entry name" value="HTHMERR"/>
</dbReference>
<dbReference type="InterPro" id="IPR047057">
    <property type="entry name" value="MerR_fam"/>
</dbReference>
<feature type="domain" description="HTH merR-type" evidence="2">
    <location>
        <begin position="1"/>
        <end position="70"/>
    </location>
</feature>
<proteinExistence type="predicted"/>
<dbReference type="Gene3D" id="1.10.1660.10">
    <property type="match status" value="1"/>
</dbReference>
<gene>
    <name evidence="3" type="ORF">ACFOYY_15045</name>
</gene>
<evidence type="ECO:0000313" key="3">
    <source>
        <dbReference type="EMBL" id="MFC3981454.1"/>
    </source>
</evidence>
<evidence type="ECO:0000259" key="2">
    <source>
        <dbReference type="PROSITE" id="PS50937"/>
    </source>
</evidence>
<dbReference type="PROSITE" id="PS50937">
    <property type="entry name" value="HTH_MERR_2"/>
    <property type="match status" value="1"/>
</dbReference>
<dbReference type="Proteomes" id="UP001595698">
    <property type="component" value="Unassembled WGS sequence"/>
</dbReference>
<evidence type="ECO:0000256" key="1">
    <source>
        <dbReference type="ARBA" id="ARBA00023125"/>
    </source>
</evidence>
<keyword evidence="1" id="KW-0238">DNA-binding</keyword>
<dbReference type="InterPro" id="IPR009061">
    <property type="entry name" value="DNA-bd_dom_put_sf"/>
</dbReference>
<sequence>MRISQLSAETGVPIPTIKYYLREGLLPSGEQTSATRAEYGEAHVRRLRLIRALLEVGRLPIASIAKVLAAVDDEELSMHRVLGTAHYAIAPAPAPRPDGEEWRRARAEADRLISGLGWRTEPWAPALDELAQALYALARLGMPMDEEALRPYARAAETLVEHEFGVLPLDGPRETAVETLVIGTVMHGRVLDVLRRLAHESASARFFGIEPGDDGDKAHTTP</sequence>
<name>A0ABV8F0S1_9ACTN</name>
<dbReference type="PANTHER" id="PTHR30204">
    <property type="entry name" value="REDOX-CYCLING DRUG-SENSING TRANSCRIPTIONAL ACTIVATOR SOXR"/>
    <property type="match status" value="1"/>
</dbReference>